<organism evidence="2 3">
    <name type="scientific">Collybiopsis confluens</name>
    <dbReference type="NCBI Taxonomy" id="2823264"/>
    <lineage>
        <taxon>Eukaryota</taxon>
        <taxon>Fungi</taxon>
        <taxon>Dikarya</taxon>
        <taxon>Basidiomycota</taxon>
        <taxon>Agaricomycotina</taxon>
        <taxon>Agaricomycetes</taxon>
        <taxon>Agaricomycetidae</taxon>
        <taxon>Agaricales</taxon>
        <taxon>Marasmiineae</taxon>
        <taxon>Omphalotaceae</taxon>
        <taxon>Collybiopsis</taxon>
    </lineage>
</organism>
<dbReference type="AlphaFoldDB" id="A0A8H5HSP1"/>
<evidence type="ECO:0000313" key="2">
    <source>
        <dbReference type="EMBL" id="KAF5388743.1"/>
    </source>
</evidence>
<sequence>MYVKHSKRNSIELANADISRLMDPAYYPHNHHSEPARAYVDHRGEMHDPDYQDFPVFPVAGKTSRGRRRSSDPMRTRPQWEQDGEVDMEEYEEEEERHFQSGRHLRNNVRPRSAQHSPARDYYPSAHSPSASSSITSSPSSSYSPLPPYISVFEEKPHSHHCLLPKRFRRHSSCSQEHQFSHDSYDDSYGFEDEYEAEEEVHTDVAERDRSIVRSQMTDLSYSQAIKKQWLAVSLSVQVQLFRARKRASSHRSRKD</sequence>
<feature type="compositionally biased region" description="Basic residues" evidence="1">
    <location>
        <begin position="100"/>
        <end position="109"/>
    </location>
</feature>
<evidence type="ECO:0000256" key="1">
    <source>
        <dbReference type="SAM" id="MobiDB-lite"/>
    </source>
</evidence>
<accession>A0A8H5HSP1</accession>
<keyword evidence="3" id="KW-1185">Reference proteome</keyword>
<reference evidence="2 3" key="1">
    <citation type="journal article" date="2020" name="ISME J.">
        <title>Uncovering the hidden diversity of litter-decomposition mechanisms in mushroom-forming fungi.</title>
        <authorList>
            <person name="Floudas D."/>
            <person name="Bentzer J."/>
            <person name="Ahren D."/>
            <person name="Johansson T."/>
            <person name="Persson P."/>
            <person name="Tunlid A."/>
        </authorList>
    </citation>
    <scope>NUCLEOTIDE SEQUENCE [LARGE SCALE GENOMIC DNA]</scope>
    <source>
        <strain evidence="2 3">CBS 406.79</strain>
    </source>
</reference>
<feature type="compositionally biased region" description="Low complexity" evidence="1">
    <location>
        <begin position="122"/>
        <end position="142"/>
    </location>
</feature>
<dbReference type="OrthoDB" id="3021720at2759"/>
<gene>
    <name evidence="2" type="ORF">D9757_004760</name>
</gene>
<comment type="caution">
    <text evidence="2">The sequence shown here is derived from an EMBL/GenBank/DDBJ whole genome shotgun (WGS) entry which is preliminary data.</text>
</comment>
<feature type="compositionally biased region" description="Acidic residues" evidence="1">
    <location>
        <begin position="82"/>
        <end position="95"/>
    </location>
</feature>
<dbReference type="EMBL" id="JAACJN010000028">
    <property type="protein sequence ID" value="KAF5388743.1"/>
    <property type="molecule type" value="Genomic_DNA"/>
</dbReference>
<dbReference type="Proteomes" id="UP000518752">
    <property type="component" value="Unassembled WGS sequence"/>
</dbReference>
<feature type="region of interest" description="Disordered" evidence="1">
    <location>
        <begin position="45"/>
        <end position="142"/>
    </location>
</feature>
<protein>
    <submittedName>
        <fullName evidence="2">Uncharacterized protein</fullName>
    </submittedName>
</protein>
<evidence type="ECO:0000313" key="3">
    <source>
        <dbReference type="Proteomes" id="UP000518752"/>
    </source>
</evidence>
<proteinExistence type="predicted"/>
<name>A0A8H5HSP1_9AGAR</name>
<feature type="compositionally biased region" description="Basic and acidic residues" evidence="1">
    <location>
        <begin position="69"/>
        <end position="80"/>
    </location>
</feature>